<name>A0A1M5ESN4_9BACE</name>
<evidence type="ECO:0000256" key="2">
    <source>
        <dbReference type="ARBA" id="ARBA00022448"/>
    </source>
</evidence>
<evidence type="ECO:0000256" key="6">
    <source>
        <dbReference type="ARBA" id="ARBA00023136"/>
    </source>
</evidence>
<keyword evidence="14" id="KW-1185">Reference proteome</keyword>
<evidence type="ECO:0000313" key="13">
    <source>
        <dbReference type="EMBL" id="SHF82313.1"/>
    </source>
</evidence>
<evidence type="ECO:0000256" key="4">
    <source>
        <dbReference type="ARBA" id="ARBA00022692"/>
    </source>
</evidence>
<keyword evidence="2 8" id="KW-0813">Transport</keyword>
<dbReference type="InterPro" id="IPR037066">
    <property type="entry name" value="Plug_dom_sf"/>
</dbReference>
<dbReference type="InterPro" id="IPR008969">
    <property type="entry name" value="CarboxyPept-like_regulatory"/>
</dbReference>
<comment type="similarity">
    <text evidence="8 9">Belongs to the TonB-dependent receptor family.</text>
</comment>
<dbReference type="Proteomes" id="UP000184509">
    <property type="component" value="Unassembled WGS sequence"/>
</dbReference>
<feature type="signal peptide" evidence="10">
    <location>
        <begin position="1"/>
        <end position="25"/>
    </location>
</feature>
<dbReference type="STRING" id="1297750.SAMN05444405_11473"/>
<dbReference type="InterPro" id="IPR039426">
    <property type="entry name" value="TonB-dep_rcpt-like"/>
</dbReference>
<dbReference type="SUPFAM" id="SSF49464">
    <property type="entry name" value="Carboxypeptidase regulatory domain-like"/>
    <property type="match status" value="1"/>
</dbReference>
<evidence type="ECO:0000256" key="1">
    <source>
        <dbReference type="ARBA" id="ARBA00004571"/>
    </source>
</evidence>
<dbReference type="Pfam" id="PF07715">
    <property type="entry name" value="Plug"/>
    <property type="match status" value="1"/>
</dbReference>
<dbReference type="GO" id="GO:0009279">
    <property type="term" value="C:cell outer membrane"/>
    <property type="evidence" value="ECO:0007669"/>
    <property type="project" value="UniProtKB-SubCell"/>
</dbReference>
<evidence type="ECO:0000256" key="5">
    <source>
        <dbReference type="ARBA" id="ARBA00023077"/>
    </source>
</evidence>
<evidence type="ECO:0000256" key="3">
    <source>
        <dbReference type="ARBA" id="ARBA00022452"/>
    </source>
</evidence>
<dbReference type="Gene3D" id="2.60.40.1120">
    <property type="entry name" value="Carboxypeptidase-like, regulatory domain"/>
    <property type="match status" value="1"/>
</dbReference>
<feature type="domain" description="TonB-dependent receptor plug" evidence="12">
    <location>
        <begin position="117"/>
        <end position="224"/>
    </location>
</feature>
<keyword evidence="6 8" id="KW-0472">Membrane</keyword>
<sequence>MSRKTLARMAIVSLLLSIFCLSSFAQNHLVSGVVTDSSNSPLIGVNVSIVGTSTGTITDIDGKYSLSVPANGKLKFSFIGLVTQTIVVGNQTKINVQMVDEAKSLDEVVVIGYGTVKKRDLTGSVSSVKADEIAKVSTSNAIQAMQAKVPGLDIQQSDGQSGSGVKMTLRGNRSISATNSPLILVDGVEYGSTLDISQSDIESMEILKDASSTAIYGTKGANGVVIITTKRGKAGKTQINFNAYVSSNSPTNVPQVMYGTKEVQRLIDKANYQKDSAVGGTWGGSNLTAKDVLTESLADFTEYEIYQNGSYTDWGDLILQNGLTQNYETSVSGGNEKTNFNMSLGAMYEEGLMKRDNLDRYNVKVNIDHRLSNLFKVGTSLLYTYKDHNARQSSVFSQALKMTTITHAYTKEGVIIPQPNPRYSAHCNPLLDETEGVYQHDIETSRFFGNAYIEATPMKGLLLKSMFAVDRTNTRDGQYQDYQSVARYQSPGTGYISSDFSNKTGFTWENTLNYNTNFGGSKHDLTTLLGHSMNQSVYEVNSTYGDCGKEHYYKSAFYDLSKITTSKTTSTYTKQAMLSFFGRFNYKFDEKYLLTASVRADGSSCLADGHKWGYFPSVAAGWRVYDESFMESTKNWLSNLKLRASWGLSGNAAVDPYSTLTSLSDYDVYYYLGASNVAGKVPSTMGNKDLTWEKTSSYDIGLDFGFFNNRISGTVDYYISHTKDLLYYKSVPASSVYPSVLANIGETKGQGLEVALNTLIVKSKDFSWDVSWSYSTSKDEVTKLAEGIERNINGVTGQIVGEPVLIYYDYEANGCWNVGEYDAYKTAWAQRHPSETIGYLSAYGVPGTIKLIDRNDDGKLDDSDKRIYQRSPKHLFGMNNTFTYKDFSLSVLLYARLGGYISYDMNSQLNYETANWGNLDYWTLNNTDAKFPSPGAASTIYSTYGTSLKYEKADYLKIKDVTLTYNIPAKVVNKVGIQRFKVFGSLKNFFTFSGIDNYDPERGGSISFPLAKQVVLGVNVQF</sequence>
<reference evidence="13 14" key="1">
    <citation type="submission" date="2016-11" db="EMBL/GenBank/DDBJ databases">
        <authorList>
            <person name="Jaros S."/>
            <person name="Januszkiewicz K."/>
            <person name="Wedrychowicz H."/>
        </authorList>
    </citation>
    <scope>NUCLEOTIDE SEQUENCE [LARGE SCALE GENOMIC DNA]</scope>
    <source>
        <strain evidence="13 14">DSM 26991</strain>
    </source>
</reference>
<dbReference type="RefSeq" id="WP_245797114.1">
    <property type="nucleotide sequence ID" value="NZ_FQTV01000014.1"/>
</dbReference>
<evidence type="ECO:0000256" key="10">
    <source>
        <dbReference type="SAM" id="SignalP"/>
    </source>
</evidence>
<dbReference type="Pfam" id="PF00593">
    <property type="entry name" value="TonB_dep_Rec_b-barrel"/>
    <property type="match status" value="1"/>
</dbReference>
<dbReference type="NCBIfam" id="TIGR04057">
    <property type="entry name" value="SusC_RagA_signa"/>
    <property type="match status" value="1"/>
</dbReference>
<proteinExistence type="inferred from homology"/>
<accession>A0A1M5ESN4</accession>
<dbReference type="Pfam" id="PF13715">
    <property type="entry name" value="CarbopepD_reg_2"/>
    <property type="match status" value="1"/>
</dbReference>
<evidence type="ECO:0000313" key="14">
    <source>
        <dbReference type="Proteomes" id="UP000184509"/>
    </source>
</evidence>
<evidence type="ECO:0000259" key="12">
    <source>
        <dbReference type="Pfam" id="PF07715"/>
    </source>
</evidence>
<dbReference type="FunFam" id="2.60.40.1120:FF:000003">
    <property type="entry name" value="Outer membrane protein Omp121"/>
    <property type="match status" value="1"/>
</dbReference>
<feature type="chain" id="PRO_5012228945" evidence="10">
    <location>
        <begin position="26"/>
        <end position="1022"/>
    </location>
</feature>
<dbReference type="InterPro" id="IPR023996">
    <property type="entry name" value="TonB-dep_OMP_SusC/RagA"/>
</dbReference>
<dbReference type="SUPFAM" id="SSF56935">
    <property type="entry name" value="Porins"/>
    <property type="match status" value="1"/>
</dbReference>
<evidence type="ECO:0000259" key="11">
    <source>
        <dbReference type="Pfam" id="PF00593"/>
    </source>
</evidence>
<feature type="domain" description="TonB-dependent receptor-like beta-barrel" evidence="11">
    <location>
        <begin position="476"/>
        <end position="906"/>
    </location>
</feature>
<gene>
    <name evidence="13" type="ORF">SAMN05444405_11473</name>
</gene>
<keyword evidence="3 8" id="KW-1134">Transmembrane beta strand</keyword>
<keyword evidence="5 9" id="KW-0798">TonB box</keyword>
<evidence type="ECO:0000256" key="9">
    <source>
        <dbReference type="RuleBase" id="RU003357"/>
    </source>
</evidence>
<dbReference type="PROSITE" id="PS52016">
    <property type="entry name" value="TONB_DEPENDENT_REC_3"/>
    <property type="match status" value="1"/>
</dbReference>
<dbReference type="InterPro" id="IPR036942">
    <property type="entry name" value="Beta-barrel_TonB_sf"/>
</dbReference>
<dbReference type="InterPro" id="IPR012910">
    <property type="entry name" value="Plug_dom"/>
</dbReference>
<comment type="subcellular location">
    <subcellularLocation>
        <location evidence="1 8">Cell outer membrane</location>
        <topology evidence="1 8">Multi-pass membrane protein</topology>
    </subcellularLocation>
</comment>
<dbReference type="Gene3D" id="2.170.130.10">
    <property type="entry name" value="TonB-dependent receptor, plug domain"/>
    <property type="match status" value="1"/>
</dbReference>
<evidence type="ECO:0000256" key="7">
    <source>
        <dbReference type="ARBA" id="ARBA00023237"/>
    </source>
</evidence>
<evidence type="ECO:0000256" key="8">
    <source>
        <dbReference type="PROSITE-ProRule" id="PRU01360"/>
    </source>
</evidence>
<dbReference type="InterPro" id="IPR000531">
    <property type="entry name" value="Beta-barrel_TonB"/>
</dbReference>
<dbReference type="InterPro" id="IPR023997">
    <property type="entry name" value="TonB-dep_OMP_SusC/RagA_CS"/>
</dbReference>
<keyword evidence="4 8" id="KW-0812">Transmembrane</keyword>
<organism evidence="13 14">
    <name type="scientific">Bacteroides luti</name>
    <dbReference type="NCBI Taxonomy" id="1297750"/>
    <lineage>
        <taxon>Bacteria</taxon>
        <taxon>Pseudomonadati</taxon>
        <taxon>Bacteroidota</taxon>
        <taxon>Bacteroidia</taxon>
        <taxon>Bacteroidales</taxon>
        <taxon>Bacteroidaceae</taxon>
        <taxon>Bacteroides</taxon>
    </lineage>
</organism>
<dbReference type="EMBL" id="FQTV01000014">
    <property type="protein sequence ID" value="SHF82313.1"/>
    <property type="molecule type" value="Genomic_DNA"/>
</dbReference>
<keyword evidence="7 8" id="KW-0998">Cell outer membrane</keyword>
<dbReference type="NCBIfam" id="TIGR04056">
    <property type="entry name" value="OMP_RagA_SusC"/>
    <property type="match status" value="1"/>
</dbReference>
<dbReference type="Gene3D" id="2.40.170.20">
    <property type="entry name" value="TonB-dependent receptor, beta-barrel domain"/>
    <property type="match status" value="1"/>
</dbReference>
<keyword evidence="10" id="KW-0732">Signal</keyword>
<protein>
    <submittedName>
        <fullName evidence="13">TonB-linked outer membrane protein, SusC/RagA family</fullName>
    </submittedName>
</protein>
<dbReference type="AlphaFoldDB" id="A0A1M5ESN4"/>